<accession>A0ACA9PME4</accession>
<dbReference type="EMBL" id="CAJVPT010034865">
    <property type="protein sequence ID" value="CAG8709380.1"/>
    <property type="molecule type" value="Genomic_DNA"/>
</dbReference>
<reference evidence="1" key="1">
    <citation type="submission" date="2021-06" db="EMBL/GenBank/DDBJ databases">
        <authorList>
            <person name="Kallberg Y."/>
            <person name="Tangrot J."/>
            <person name="Rosling A."/>
        </authorList>
    </citation>
    <scope>NUCLEOTIDE SEQUENCE</scope>
    <source>
        <strain evidence="1">CL356</strain>
    </source>
</reference>
<gene>
    <name evidence="1" type="ORF">ACOLOM_LOCUS10589</name>
</gene>
<evidence type="ECO:0000313" key="1">
    <source>
        <dbReference type="EMBL" id="CAG8709380.1"/>
    </source>
</evidence>
<comment type="caution">
    <text evidence="1">The sequence shown here is derived from an EMBL/GenBank/DDBJ whole genome shotgun (WGS) entry which is preliminary data.</text>
</comment>
<evidence type="ECO:0000313" key="2">
    <source>
        <dbReference type="Proteomes" id="UP000789525"/>
    </source>
</evidence>
<proteinExistence type="predicted"/>
<organism evidence="1 2">
    <name type="scientific">Acaulospora colombiana</name>
    <dbReference type="NCBI Taxonomy" id="27376"/>
    <lineage>
        <taxon>Eukaryota</taxon>
        <taxon>Fungi</taxon>
        <taxon>Fungi incertae sedis</taxon>
        <taxon>Mucoromycota</taxon>
        <taxon>Glomeromycotina</taxon>
        <taxon>Glomeromycetes</taxon>
        <taxon>Diversisporales</taxon>
        <taxon>Acaulosporaceae</taxon>
        <taxon>Acaulospora</taxon>
    </lineage>
</organism>
<dbReference type="Proteomes" id="UP000789525">
    <property type="component" value="Unassembled WGS sequence"/>
</dbReference>
<protein>
    <submittedName>
        <fullName evidence="1">15923_t:CDS:1</fullName>
    </submittedName>
</protein>
<sequence>MVSSLIEHEQIQTTVAKAKEAARLAEKINAEVIRDISSAV</sequence>
<keyword evidence="2" id="KW-1185">Reference proteome</keyword>
<name>A0ACA9PME4_9GLOM</name>